<comment type="similarity">
    <text evidence="1">Belongs to the sigma-70 factor family. ECF subfamily.</text>
</comment>
<name>A0ABU0G5H7_9HYPH</name>
<sequence length="205" mass="23249">MQSRQFKQLLNEARRHTRRAEEAEDLLQDAFVAALAAGRADLSQPENMRWMRGVLRHRSTFIARSAVRRRQRESVFLSQQPTASEPVAPHDIARQVELLPPALRTTFLLAVNGQTHGEIRHLLSVSEVALRQRICEIRKRLRAAELSGTAPERLSPQLSFGAIRRSLRPLVLRLGARLATHDPDGHLICFGHDLTKLRLAATTRR</sequence>
<dbReference type="PANTHER" id="PTHR43133:SF8">
    <property type="entry name" value="RNA POLYMERASE SIGMA FACTOR HI_1459-RELATED"/>
    <property type="match status" value="1"/>
</dbReference>
<keyword evidence="5" id="KW-0804">Transcription</keyword>
<comment type="caution">
    <text evidence="7">The sequence shown here is derived from an EMBL/GenBank/DDBJ whole genome shotgun (WGS) entry which is preliminary data.</text>
</comment>
<dbReference type="InterPro" id="IPR039425">
    <property type="entry name" value="RNA_pol_sigma-70-like"/>
</dbReference>
<keyword evidence="8" id="KW-1185">Reference proteome</keyword>
<dbReference type="RefSeq" id="WP_307370469.1">
    <property type="nucleotide sequence ID" value="NZ_JAUSUW010000003.1"/>
</dbReference>
<organism evidence="7 8">
    <name type="scientific">Peteryoungia aggregata LMG 23059</name>
    <dbReference type="NCBI Taxonomy" id="1368425"/>
    <lineage>
        <taxon>Bacteria</taxon>
        <taxon>Pseudomonadati</taxon>
        <taxon>Pseudomonadota</taxon>
        <taxon>Alphaproteobacteria</taxon>
        <taxon>Hyphomicrobiales</taxon>
        <taxon>Rhizobiaceae</taxon>
        <taxon>Peteryoungia</taxon>
    </lineage>
</organism>
<evidence type="ECO:0000256" key="4">
    <source>
        <dbReference type="ARBA" id="ARBA00023125"/>
    </source>
</evidence>
<dbReference type="InterPro" id="IPR013324">
    <property type="entry name" value="RNA_pol_sigma_r3/r4-like"/>
</dbReference>
<gene>
    <name evidence="7" type="ORF">J2045_001208</name>
</gene>
<dbReference type="SUPFAM" id="SSF88946">
    <property type="entry name" value="Sigma2 domain of RNA polymerase sigma factors"/>
    <property type="match status" value="1"/>
</dbReference>
<feature type="domain" description="RNA polymerase sigma-70 region 2" evidence="6">
    <location>
        <begin position="8"/>
        <end position="45"/>
    </location>
</feature>
<evidence type="ECO:0000313" key="7">
    <source>
        <dbReference type="EMBL" id="MDQ0420189.1"/>
    </source>
</evidence>
<dbReference type="EMBL" id="JAUSUW010000003">
    <property type="protein sequence ID" value="MDQ0420189.1"/>
    <property type="molecule type" value="Genomic_DNA"/>
</dbReference>
<reference evidence="7 8" key="1">
    <citation type="submission" date="2023-07" db="EMBL/GenBank/DDBJ databases">
        <title>Genomic Encyclopedia of Type Strains, Phase IV (KMG-IV): sequencing the most valuable type-strain genomes for metagenomic binning, comparative biology and taxonomic classification.</title>
        <authorList>
            <person name="Goeker M."/>
        </authorList>
    </citation>
    <scope>NUCLEOTIDE SEQUENCE [LARGE SCALE GENOMIC DNA]</scope>
    <source>
        <strain evidence="7 8">DSM 1111</strain>
    </source>
</reference>
<evidence type="ECO:0000313" key="8">
    <source>
        <dbReference type="Proteomes" id="UP001238496"/>
    </source>
</evidence>
<evidence type="ECO:0000256" key="2">
    <source>
        <dbReference type="ARBA" id="ARBA00023015"/>
    </source>
</evidence>
<dbReference type="Proteomes" id="UP001238496">
    <property type="component" value="Unassembled WGS sequence"/>
</dbReference>
<keyword evidence="3" id="KW-0731">Sigma factor</keyword>
<dbReference type="Pfam" id="PF04542">
    <property type="entry name" value="Sigma70_r2"/>
    <property type="match status" value="1"/>
</dbReference>
<keyword evidence="4" id="KW-0238">DNA-binding</keyword>
<dbReference type="InterPro" id="IPR036388">
    <property type="entry name" value="WH-like_DNA-bd_sf"/>
</dbReference>
<dbReference type="Gene3D" id="1.10.1740.10">
    <property type="match status" value="1"/>
</dbReference>
<protein>
    <submittedName>
        <fullName evidence="7">RNA polymerase sigma-70 factor (ECF subfamily)</fullName>
    </submittedName>
</protein>
<dbReference type="InterPro" id="IPR007627">
    <property type="entry name" value="RNA_pol_sigma70_r2"/>
</dbReference>
<dbReference type="InterPro" id="IPR013325">
    <property type="entry name" value="RNA_pol_sigma_r2"/>
</dbReference>
<accession>A0ABU0G5H7</accession>
<proteinExistence type="inferred from homology"/>
<evidence type="ECO:0000256" key="3">
    <source>
        <dbReference type="ARBA" id="ARBA00023082"/>
    </source>
</evidence>
<dbReference type="PANTHER" id="PTHR43133">
    <property type="entry name" value="RNA POLYMERASE ECF-TYPE SIGMA FACTO"/>
    <property type="match status" value="1"/>
</dbReference>
<keyword evidence="2" id="KW-0805">Transcription regulation</keyword>
<evidence type="ECO:0000259" key="6">
    <source>
        <dbReference type="Pfam" id="PF04542"/>
    </source>
</evidence>
<dbReference type="SUPFAM" id="SSF88659">
    <property type="entry name" value="Sigma3 and sigma4 domains of RNA polymerase sigma factors"/>
    <property type="match status" value="1"/>
</dbReference>
<evidence type="ECO:0000256" key="5">
    <source>
        <dbReference type="ARBA" id="ARBA00023163"/>
    </source>
</evidence>
<dbReference type="Gene3D" id="1.10.10.10">
    <property type="entry name" value="Winged helix-like DNA-binding domain superfamily/Winged helix DNA-binding domain"/>
    <property type="match status" value="1"/>
</dbReference>
<evidence type="ECO:0000256" key="1">
    <source>
        <dbReference type="ARBA" id="ARBA00010641"/>
    </source>
</evidence>